<sequence>MRQAERIIAQKLKKGYWVDPSFETVERYQCYYDDSSEGLQHRTSHPRFTGHFAELFYYNSGDEDTPFGKKESLAALRALEMYIQQQGAEAGIAELVASFPHLLIERDWDMLYVPAHRTDEAFVKKLMEGPKLDRMSNAELLLLNDRVIVAAALGQIKIMGELSLVLRTEALRSLERMNVLKRLTGDTERGRCIRERTAKDLVSF</sequence>
<protein>
    <submittedName>
        <fullName evidence="1">Uncharacterized protein</fullName>
    </submittedName>
</protein>
<reference evidence="1 2" key="1">
    <citation type="journal article" date="2014" name="Int. J. Syst. Evol. Microbiol.">
        <title>Complete genome sequence of Corynebacterium casei LMG S-19264T (=DSM 44701T), isolated from a smear-ripened cheese.</title>
        <authorList>
            <consortium name="US DOE Joint Genome Institute (JGI-PGF)"/>
            <person name="Walter F."/>
            <person name="Albersmeier A."/>
            <person name="Kalinowski J."/>
            <person name="Ruckert C."/>
        </authorList>
    </citation>
    <scope>NUCLEOTIDE SEQUENCE [LARGE SCALE GENOMIC DNA]</scope>
    <source>
        <strain evidence="1 2">CGMCC 1.15286</strain>
    </source>
</reference>
<keyword evidence="2" id="KW-1185">Reference proteome</keyword>
<dbReference type="AlphaFoldDB" id="A0A917HI52"/>
<dbReference type="EMBL" id="BMHY01000008">
    <property type="protein sequence ID" value="GGG79276.1"/>
    <property type="molecule type" value="Genomic_DNA"/>
</dbReference>
<comment type="caution">
    <text evidence="1">The sequence shown here is derived from an EMBL/GenBank/DDBJ whole genome shotgun (WGS) entry which is preliminary data.</text>
</comment>
<gene>
    <name evidence="1" type="primary">yfeS</name>
    <name evidence="1" type="ORF">GCM10010918_40390</name>
</gene>
<accession>A0A917HI52</accession>
<evidence type="ECO:0000313" key="2">
    <source>
        <dbReference type="Proteomes" id="UP000600247"/>
    </source>
</evidence>
<proteinExistence type="predicted"/>
<name>A0A917HI52_9BACL</name>
<dbReference type="Proteomes" id="UP000600247">
    <property type="component" value="Unassembled WGS sequence"/>
</dbReference>
<organism evidence="1 2">
    <name type="scientific">Paenibacillus radicis</name>
    <name type="common">ex Gao et al. 2016</name>
    <dbReference type="NCBI Taxonomy" id="1737354"/>
    <lineage>
        <taxon>Bacteria</taxon>
        <taxon>Bacillati</taxon>
        <taxon>Bacillota</taxon>
        <taxon>Bacilli</taxon>
        <taxon>Bacillales</taxon>
        <taxon>Paenibacillaceae</taxon>
        <taxon>Paenibacillus</taxon>
    </lineage>
</organism>
<evidence type="ECO:0000313" key="1">
    <source>
        <dbReference type="EMBL" id="GGG79276.1"/>
    </source>
</evidence>